<gene>
    <name evidence="1" type="ORF">SASPL_142352</name>
</gene>
<comment type="caution">
    <text evidence="1">The sequence shown here is derived from an EMBL/GenBank/DDBJ whole genome shotgun (WGS) entry which is preliminary data.</text>
</comment>
<sequence>MTYRRRSTCGLYGNKPFLLRLSMDVVNEAKQSRAATNGRLKLARLLLPCAWPSLHSVSSDGVPPSFNGAGYVATLISLESAKIFGLFTHDWPESSFTPGNSTNKLQKMQMIRNDLAESMEDTLDKGSFEYKPQKVFSTDRSSIFRDEIVKKDLMIIAYL</sequence>
<evidence type="ECO:0000313" key="2">
    <source>
        <dbReference type="Proteomes" id="UP000298416"/>
    </source>
</evidence>
<dbReference type="Proteomes" id="UP000298416">
    <property type="component" value="Unassembled WGS sequence"/>
</dbReference>
<name>A0A8X8Z9B8_SALSN</name>
<dbReference type="EMBL" id="PNBA02000016">
    <property type="protein sequence ID" value="KAG6396208.1"/>
    <property type="molecule type" value="Genomic_DNA"/>
</dbReference>
<reference evidence="1" key="2">
    <citation type="submission" date="2020-08" db="EMBL/GenBank/DDBJ databases">
        <title>Plant Genome Project.</title>
        <authorList>
            <person name="Zhang R.-G."/>
        </authorList>
    </citation>
    <scope>NUCLEOTIDE SEQUENCE</scope>
    <source>
        <strain evidence="1">Huo1</strain>
        <tissue evidence="1">Leaf</tissue>
    </source>
</reference>
<proteinExistence type="predicted"/>
<accession>A0A8X8Z9B8</accession>
<keyword evidence="2" id="KW-1185">Reference proteome</keyword>
<protein>
    <submittedName>
        <fullName evidence="1">Uncharacterized protein</fullName>
    </submittedName>
</protein>
<dbReference type="AlphaFoldDB" id="A0A8X8Z9B8"/>
<reference evidence="1" key="1">
    <citation type="submission" date="2018-01" db="EMBL/GenBank/DDBJ databases">
        <authorList>
            <person name="Mao J.F."/>
        </authorList>
    </citation>
    <scope>NUCLEOTIDE SEQUENCE</scope>
    <source>
        <strain evidence="1">Huo1</strain>
        <tissue evidence="1">Leaf</tissue>
    </source>
</reference>
<evidence type="ECO:0000313" key="1">
    <source>
        <dbReference type="EMBL" id="KAG6396208.1"/>
    </source>
</evidence>
<organism evidence="1">
    <name type="scientific">Salvia splendens</name>
    <name type="common">Scarlet sage</name>
    <dbReference type="NCBI Taxonomy" id="180675"/>
    <lineage>
        <taxon>Eukaryota</taxon>
        <taxon>Viridiplantae</taxon>
        <taxon>Streptophyta</taxon>
        <taxon>Embryophyta</taxon>
        <taxon>Tracheophyta</taxon>
        <taxon>Spermatophyta</taxon>
        <taxon>Magnoliopsida</taxon>
        <taxon>eudicotyledons</taxon>
        <taxon>Gunneridae</taxon>
        <taxon>Pentapetalae</taxon>
        <taxon>asterids</taxon>
        <taxon>lamiids</taxon>
        <taxon>Lamiales</taxon>
        <taxon>Lamiaceae</taxon>
        <taxon>Nepetoideae</taxon>
        <taxon>Mentheae</taxon>
        <taxon>Salviinae</taxon>
        <taxon>Salvia</taxon>
        <taxon>Salvia subgen. Calosphace</taxon>
        <taxon>core Calosphace</taxon>
    </lineage>
</organism>